<evidence type="ECO:0000256" key="13">
    <source>
        <dbReference type="NCBIfam" id="TIGR02402"/>
    </source>
</evidence>
<evidence type="ECO:0000256" key="8">
    <source>
        <dbReference type="ARBA" id="ARBA00023277"/>
    </source>
</evidence>
<keyword evidence="9 14" id="KW-0326">Glycosidase</keyword>
<dbReference type="Pfam" id="PF00128">
    <property type="entry name" value="Alpha-amylase"/>
    <property type="match status" value="1"/>
</dbReference>
<evidence type="ECO:0000256" key="9">
    <source>
        <dbReference type="ARBA" id="ARBA00023295"/>
    </source>
</evidence>
<dbReference type="InterPro" id="IPR014756">
    <property type="entry name" value="Ig_E-set"/>
</dbReference>
<evidence type="ECO:0000256" key="7">
    <source>
        <dbReference type="ARBA" id="ARBA00022801"/>
    </source>
</evidence>
<evidence type="ECO:0000256" key="11">
    <source>
        <dbReference type="ARBA" id="ARBA00033284"/>
    </source>
</evidence>
<accession>A0A1Y0EH38</accession>
<dbReference type="Gene3D" id="2.60.40.1180">
    <property type="entry name" value="Golgi alpha-mannosidase II"/>
    <property type="match status" value="1"/>
</dbReference>
<evidence type="ECO:0000259" key="17">
    <source>
        <dbReference type="SMART" id="SM00642"/>
    </source>
</evidence>
<comment type="subcellular location">
    <subcellularLocation>
        <location evidence="1 15">Cytoplasm</location>
    </subcellularLocation>
</comment>
<dbReference type="SUPFAM" id="SSF81296">
    <property type="entry name" value="E set domains"/>
    <property type="match status" value="1"/>
</dbReference>
<keyword evidence="19" id="KW-1185">Reference proteome</keyword>
<dbReference type="CDD" id="cd11325">
    <property type="entry name" value="AmyAc_GTHase"/>
    <property type="match status" value="1"/>
</dbReference>
<dbReference type="Gene3D" id="3.20.20.80">
    <property type="entry name" value="Glycosidases"/>
    <property type="match status" value="1"/>
</dbReference>
<evidence type="ECO:0000256" key="15">
    <source>
        <dbReference type="PIRSR" id="PIRSR006337-1"/>
    </source>
</evidence>
<dbReference type="GO" id="GO:0033942">
    <property type="term" value="F:4-alpha-D-(1-&gt;4)-alpha-D-glucanotrehalose trehalohydrolase activity"/>
    <property type="evidence" value="ECO:0007669"/>
    <property type="project" value="UniProtKB-EC"/>
</dbReference>
<feature type="site" description="Transition state stabilizer" evidence="16">
    <location>
        <position position="378"/>
    </location>
</feature>
<evidence type="ECO:0000313" key="18">
    <source>
        <dbReference type="EMBL" id="ARU02915.1"/>
    </source>
</evidence>
<evidence type="ECO:0000256" key="1">
    <source>
        <dbReference type="ARBA" id="ARBA00004496"/>
    </source>
</evidence>
<evidence type="ECO:0000256" key="3">
    <source>
        <dbReference type="ARBA" id="ARBA00008061"/>
    </source>
</evidence>
<dbReference type="CDD" id="cd02853">
    <property type="entry name" value="E_set_MTHase_like_N"/>
    <property type="match status" value="1"/>
</dbReference>
<feature type="active site" description="Proton donor" evidence="15">
    <location>
        <position position="288"/>
    </location>
</feature>
<feature type="domain" description="Glycosyl hydrolase family 13 catalytic" evidence="17">
    <location>
        <begin position="110"/>
        <end position="444"/>
    </location>
</feature>
<dbReference type="SUPFAM" id="SSF51445">
    <property type="entry name" value="(Trans)glycosidases"/>
    <property type="match status" value="1"/>
</dbReference>
<comment type="catalytic activity">
    <reaction evidence="12 14">
        <text>hydrolysis of (1-&gt;4)-alpha-D-glucosidic linkage in 4-alpha-D-[(1-&gt;4)-alpha-D-glucanosyl]n trehalose to yield trehalose and (1-&gt;4)-alpha-D-glucan.</text>
        <dbReference type="EC" id="3.2.1.141"/>
    </reaction>
</comment>
<dbReference type="OrthoDB" id="9800174at2"/>
<reference evidence="18 19" key="1">
    <citation type="submission" date="2017-05" db="EMBL/GenBank/DDBJ databases">
        <title>Genome Sequence of Loktanella vestfoldensis Strain SMR4r Isolated from a Culture of the Diatom Skeletonema marinoi.</title>
        <authorList>
            <person name="Topel M."/>
            <person name="Pinder M.I.M."/>
            <person name="Johansson O.N."/>
            <person name="Kourtchenko O."/>
            <person name="Godhe A."/>
            <person name="Clarke A.K."/>
        </authorList>
    </citation>
    <scope>NUCLEOTIDE SEQUENCE [LARGE SCALE GENOMIC DNA]</scope>
    <source>
        <strain evidence="18 19">SMR4r</strain>
    </source>
</reference>
<name>A0A1Y0EH38_9RHOB</name>
<dbReference type="InterPro" id="IPR017853">
    <property type="entry name" value="GH"/>
</dbReference>
<dbReference type="AlphaFoldDB" id="A0A1Y0EH38"/>
<comment type="similarity">
    <text evidence="3 14">Belongs to the glycosyl hydrolase 13 family.</text>
</comment>
<evidence type="ECO:0000256" key="16">
    <source>
        <dbReference type="PIRSR" id="PIRSR006337-3"/>
    </source>
</evidence>
<comment type="pathway">
    <text evidence="2 14">Glycan biosynthesis; trehalose biosynthesis.</text>
</comment>
<organism evidence="18 19">
    <name type="scientific">Yoonia vestfoldensis</name>
    <dbReference type="NCBI Taxonomy" id="245188"/>
    <lineage>
        <taxon>Bacteria</taxon>
        <taxon>Pseudomonadati</taxon>
        <taxon>Pseudomonadota</taxon>
        <taxon>Alphaproteobacteria</taxon>
        <taxon>Rhodobacterales</taxon>
        <taxon>Paracoccaceae</taxon>
        <taxon>Yoonia</taxon>
    </lineage>
</organism>
<evidence type="ECO:0000256" key="4">
    <source>
        <dbReference type="ARBA" id="ARBA00012268"/>
    </source>
</evidence>
<dbReference type="PIRSF" id="PIRSF006337">
    <property type="entry name" value="Trehalose_TreZ"/>
    <property type="match status" value="1"/>
</dbReference>
<dbReference type="UniPathway" id="UPA00299"/>
<dbReference type="Gene3D" id="2.60.40.10">
    <property type="entry name" value="Immunoglobulins"/>
    <property type="match status" value="1"/>
</dbReference>
<dbReference type="EC" id="3.2.1.141" evidence="4 13"/>
<dbReference type="InterPro" id="IPR012768">
    <property type="entry name" value="Trehalose_TreZ"/>
</dbReference>
<evidence type="ECO:0000256" key="5">
    <source>
        <dbReference type="ARBA" id="ARBA00015938"/>
    </source>
</evidence>
<keyword evidence="8" id="KW-0119">Carbohydrate metabolism</keyword>
<dbReference type="InterPro" id="IPR013780">
    <property type="entry name" value="Glyco_hydro_b"/>
</dbReference>
<dbReference type="SMART" id="SM00642">
    <property type="entry name" value="Aamy"/>
    <property type="match status" value="1"/>
</dbReference>
<sequence>MTALPSWGAIVTESGTRFRLWAPDLASLRLCLPDSEDAMQATGDGWFSLTRQAPAGTAYAFGLPDGTRVPDPASRWQADNVHGKSIVTTPDYRWRHNRPDLPWHAAVIYECHIGTFTPQGTYRAAMAKLPHLADLGVTVLELMPVAHFGGDRGWGYDGVLPYAPHPAYGTPDDLRALIDAAHGHGLMVLLDVVYNHFGPEGNYLHQYASGFFEDRQTPWGPGIAYAAPPVRRFFIDNALYWLRDFNLDGLRLDAIDHIRDPDSDPEFLIALAQEIRAKIARPVHLTTEDNRNVTHLHARKGDAVPLMTAEWNDDWHNAAHVLLTGETAGYYSGFAADPTGLLARAMAKGYATTGAGGKGAPSGHFPPDVMINFMQNHDQIGNRAMGERLNVLAPEPALRAMQAVLLLSPHVPMIFMGDEWEEMNPFLFFAGFTGDLARAVTEGRRREFADFDSFAAQDVPDPIDLQSYHRSRIDWTKLDSHAGRTAFARYRDLLRLRRDRIVPLIPGTGPHSGQRLDAPDRCLAVDWRLGGGILSVRANLSPAAADLPAAAGEPIHLTGDTPGAPHSAAFWIA</sequence>
<dbReference type="GO" id="GO:0005992">
    <property type="term" value="P:trehalose biosynthetic process"/>
    <property type="evidence" value="ECO:0007669"/>
    <property type="project" value="UniProtKB-UniRule"/>
</dbReference>
<dbReference type="GO" id="GO:0005737">
    <property type="term" value="C:cytoplasm"/>
    <property type="evidence" value="ECO:0007669"/>
    <property type="project" value="UniProtKB-SubCell"/>
</dbReference>
<keyword evidence="6" id="KW-0963">Cytoplasm</keyword>
<dbReference type="InterPro" id="IPR006047">
    <property type="entry name" value="GH13_cat_dom"/>
</dbReference>
<evidence type="ECO:0000256" key="2">
    <source>
        <dbReference type="ARBA" id="ARBA00005199"/>
    </source>
</evidence>
<dbReference type="EMBL" id="CP021431">
    <property type="protein sequence ID" value="ARU02915.1"/>
    <property type="molecule type" value="Genomic_DNA"/>
</dbReference>
<evidence type="ECO:0000256" key="10">
    <source>
        <dbReference type="ARBA" id="ARBA00032057"/>
    </source>
</evidence>
<evidence type="ECO:0000256" key="14">
    <source>
        <dbReference type="PIRNR" id="PIRNR006337"/>
    </source>
</evidence>
<dbReference type="RefSeq" id="WP_087211706.1">
    <property type="nucleotide sequence ID" value="NZ_CP021431.1"/>
</dbReference>
<dbReference type="Pfam" id="PF11941">
    <property type="entry name" value="DUF3459"/>
    <property type="match status" value="1"/>
</dbReference>
<dbReference type="Gene3D" id="1.10.10.760">
    <property type="entry name" value="E-set domains of sugar-utilizing enzymes"/>
    <property type="match status" value="1"/>
</dbReference>
<dbReference type="Proteomes" id="UP000195273">
    <property type="component" value="Chromosome"/>
</dbReference>
<dbReference type="InterPro" id="IPR022567">
    <property type="entry name" value="DUF3459"/>
</dbReference>
<gene>
    <name evidence="18" type="primary">treZ</name>
    <name evidence="18" type="ORF">LOKVESSMR4R_03648</name>
</gene>
<evidence type="ECO:0000256" key="12">
    <source>
        <dbReference type="ARBA" id="ARBA00034013"/>
    </source>
</evidence>
<keyword evidence="7 14" id="KW-0378">Hydrolase</keyword>
<dbReference type="PANTHER" id="PTHR43651">
    <property type="entry name" value="1,4-ALPHA-GLUCAN-BRANCHING ENZYME"/>
    <property type="match status" value="1"/>
</dbReference>
<dbReference type="NCBIfam" id="TIGR02402">
    <property type="entry name" value="trehalose_TreZ"/>
    <property type="match status" value="1"/>
</dbReference>
<protein>
    <recommendedName>
        <fullName evidence="5 13">Malto-oligosyltrehalose trehalohydrolase</fullName>
        <shortName evidence="14">MTHase</shortName>
        <ecNumber evidence="4 13">3.2.1.141</ecNumber>
    </recommendedName>
    <alternativeName>
        <fullName evidence="11 14">4-alpha-D-((1-&gt;4)-alpha-D-glucano)trehalose trehalohydrolase</fullName>
    </alternativeName>
    <alternativeName>
        <fullName evidence="10 14">Maltooligosyl trehalose trehalohydrolase</fullName>
    </alternativeName>
</protein>
<dbReference type="InterPro" id="IPR013783">
    <property type="entry name" value="Ig-like_fold"/>
</dbReference>
<evidence type="ECO:0000256" key="6">
    <source>
        <dbReference type="ARBA" id="ARBA00022490"/>
    </source>
</evidence>
<dbReference type="InterPro" id="IPR044901">
    <property type="entry name" value="Trehalose_TreZ_E-set_sf"/>
</dbReference>
<dbReference type="KEGG" id="lvs:LOKVESSMR4R_03648"/>
<proteinExistence type="inferred from homology"/>
<dbReference type="PANTHER" id="PTHR43651:SF11">
    <property type="entry name" value="MALTO-OLIGOSYLTREHALOSE TREHALOHYDROLASE"/>
    <property type="match status" value="1"/>
</dbReference>
<evidence type="ECO:0000313" key="19">
    <source>
        <dbReference type="Proteomes" id="UP000195273"/>
    </source>
</evidence>
<feature type="active site" description="Nucleophile" evidence="15">
    <location>
        <position position="253"/>
    </location>
</feature>